<gene>
    <name evidence="1" type="ORF">EWV53_22545</name>
</gene>
<dbReference type="EMBL" id="SFAC01000270">
    <property type="protein sequence ID" value="TRV56598.1"/>
    <property type="molecule type" value="Genomic_DNA"/>
</dbReference>
<proteinExistence type="predicted"/>
<sequence length="114" mass="12698">MEAHQPNNIGKIIGGVLMAKSRSYQDDLFKALQDTEEARAYLNAALEDGNAQVFILALQDVLNAKINKMQLSEANVDNIDQILPEIHNLGLANLKTLLENLGYRLVIEPEKIKL</sequence>
<organism evidence="1 2">
    <name type="scientific">Microcystis panniformis Mp_MB_F_20051200_S9</name>
    <dbReference type="NCBI Taxonomy" id="2486223"/>
    <lineage>
        <taxon>Bacteria</taxon>
        <taxon>Bacillati</taxon>
        <taxon>Cyanobacteriota</taxon>
        <taxon>Cyanophyceae</taxon>
        <taxon>Oscillatoriophycideae</taxon>
        <taxon>Chroococcales</taxon>
        <taxon>Microcystaceae</taxon>
        <taxon>Microcystis</taxon>
    </lineage>
</organism>
<accession>A0A552PHX1</accession>
<evidence type="ECO:0000313" key="2">
    <source>
        <dbReference type="Proteomes" id="UP000317165"/>
    </source>
</evidence>
<name>A0A552PHX1_9CHRO</name>
<comment type="caution">
    <text evidence="1">The sequence shown here is derived from an EMBL/GenBank/DDBJ whole genome shotgun (WGS) entry which is preliminary data.</text>
</comment>
<reference evidence="1 2" key="1">
    <citation type="submission" date="2019-01" db="EMBL/GenBank/DDBJ databases">
        <title>Coherence of Microcystis species and biogeography revealed through population genomics.</title>
        <authorList>
            <person name="Perez-Carrascal O.M."/>
            <person name="Terrat Y."/>
            <person name="Giani A."/>
            <person name="Fortin N."/>
            <person name="Tromas N."/>
            <person name="Shapiro B.J."/>
        </authorList>
    </citation>
    <scope>NUCLEOTIDE SEQUENCE [LARGE SCALE GENOMIC DNA]</scope>
    <source>
        <strain evidence="1">Mp_MB_F_20051200_S9</strain>
    </source>
</reference>
<dbReference type="AlphaFoldDB" id="A0A552PHX1"/>
<protein>
    <submittedName>
        <fullName evidence="1">Transcriptional regulator</fullName>
    </submittedName>
</protein>
<evidence type="ECO:0000313" key="1">
    <source>
        <dbReference type="EMBL" id="TRV56598.1"/>
    </source>
</evidence>
<dbReference type="Proteomes" id="UP000317165">
    <property type="component" value="Unassembled WGS sequence"/>
</dbReference>